<reference evidence="2 3" key="1">
    <citation type="journal article" date="2016" name="Nat. Commun.">
        <title>Thousands of microbial genomes shed light on interconnected biogeochemical processes in an aquifer system.</title>
        <authorList>
            <person name="Anantharaman K."/>
            <person name="Brown C.T."/>
            <person name="Hug L.A."/>
            <person name="Sharon I."/>
            <person name="Castelle C.J."/>
            <person name="Probst A.J."/>
            <person name="Thomas B.C."/>
            <person name="Singh A."/>
            <person name="Wilkins M.J."/>
            <person name="Karaoz U."/>
            <person name="Brodie E.L."/>
            <person name="Williams K.H."/>
            <person name="Hubbard S.S."/>
            <person name="Banfield J.F."/>
        </authorList>
    </citation>
    <scope>NUCLEOTIDE SEQUENCE [LARGE SCALE GENOMIC DNA]</scope>
</reference>
<dbReference type="PANTHER" id="PTHR43155">
    <property type="entry name" value="CYCLIC DI-GMP PHOSPHODIESTERASE PA4108-RELATED"/>
    <property type="match status" value="1"/>
</dbReference>
<evidence type="ECO:0000259" key="1">
    <source>
        <dbReference type="PROSITE" id="PS51832"/>
    </source>
</evidence>
<sequence length="452" mass="50704">MEKIRSRQVLLDELDESMTITGYLSLQAPYSPATDKACQWLILNFKGATASVERAGKKGAIPVEKLQPGDVVNRIYDFPPTLAKLTKVSPALLDNLQKRGFTKFQIEEEVHSATSPRQLTREHQEKVAEASVFIEMVEASVATHKEASGAVENMLDDARLGKINAEQVGSYVNQICEDGKGEALTAMASLQASDQTYAHCVEVGAIFQTAYLEICRYTGNKNIFTDLNQMTLAAFMHDFGKAKVPKEILDSTTRFERDSKEMNLMQSHPRFGAELLTDMGLPNYVINMAHYHHTKMDAGMKSSYPPADYGDVIFETRLLALVDVYQALIGKRKYKRAWTPPETIRYLASLSEIEFEESLYQHFVNALGKFPKSSLVQLSDLRTGFVMNVPEDKNLLERPQVAVVLDKDGEHFEHSELVDLSVELDLRIIKELDAQAVFGQHALDVFCRINVS</sequence>
<organism evidence="2 3">
    <name type="scientific">Candidatus Lambdaproteobacteria bacterium RIFOXYD2_FULL_50_16</name>
    <dbReference type="NCBI Taxonomy" id="1817772"/>
    <lineage>
        <taxon>Bacteria</taxon>
        <taxon>Pseudomonadati</taxon>
        <taxon>Pseudomonadota</taxon>
        <taxon>Candidatus Lambdaproteobacteria</taxon>
    </lineage>
</organism>
<dbReference type="STRING" id="1817772.A2527_00830"/>
<dbReference type="AlphaFoldDB" id="A0A1F6GFE2"/>
<dbReference type="Proteomes" id="UP000178449">
    <property type="component" value="Unassembled WGS sequence"/>
</dbReference>
<accession>A0A1F6GFE2</accession>
<dbReference type="Gene3D" id="1.10.3210.10">
    <property type="entry name" value="Hypothetical protein af1432"/>
    <property type="match status" value="1"/>
</dbReference>
<evidence type="ECO:0000313" key="3">
    <source>
        <dbReference type="Proteomes" id="UP000178449"/>
    </source>
</evidence>
<dbReference type="PROSITE" id="PS51832">
    <property type="entry name" value="HD_GYP"/>
    <property type="match status" value="1"/>
</dbReference>
<dbReference type="SUPFAM" id="SSF109604">
    <property type="entry name" value="HD-domain/PDEase-like"/>
    <property type="match status" value="1"/>
</dbReference>
<dbReference type="NCBIfam" id="TIGR00277">
    <property type="entry name" value="HDIG"/>
    <property type="match status" value="1"/>
</dbReference>
<gene>
    <name evidence="2" type="ORF">A2527_00830</name>
</gene>
<dbReference type="CDD" id="cd00077">
    <property type="entry name" value="HDc"/>
    <property type="match status" value="1"/>
</dbReference>
<dbReference type="GO" id="GO:0008081">
    <property type="term" value="F:phosphoric diester hydrolase activity"/>
    <property type="evidence" value="ECO:0007669"/>
    <property type="project" value="UniProtKB-ARBA"/>
</dbReference>
<name>A0A1F6GFE2_9PROT</name>
<comment type="caution">
    <text evidence="2">The sequence shown here is derived from an EMBL/GenBank/DDBJ whole genome shotgun (WGS) entry which is preliminary data.</text>
</comment>
<feature type="domain" description="HD-GYP" evidence="1">
    <location>
        <begin position="174"/>
        <end position="379"/>
    </location>
</feature>
<dbReference type="EMBL" id="MFNE01000009">
    <property type="protein sequence ID" value="OGG96822.1"/>
    <property type="molecule type" value="Genomic_DNA"/>
</dbReference>
<dbReference type="Pfam" id="PF13487">
    <property type="entry name" value="HD_5"/>
    <property type="match status" value="1"/>
</dbReference>
<proteinExistence type="predicted"/>
<dbReference type="InterPro" id="IPR003607">
    <property type="entry name" value="HD/PDEase_dom"/>
</dbReference>
<dbReference type="InterPro" id="IPR037522">
    <property type="entry name" value="HD_GYP_dom"/>
</dbReference>
<dbReference type="PANTHER" id="PTHR43155:SF2">
    <property type="entry name" value="CYCLIC DI-GMP PHOSPHODIESTERASE PA4108"/>
    <property type="match status" value="1"/>
</dbReference>
<protein>
    <recommendedName>
        <fullName evidence="1">HD-GYP domain-containing protein</fullName>
    </recommendedName>
</protein>
<dbReference type="InterPro" id="IPR006675">
    <property type="entry name" value="HDIG_dom"/>
</dbReference>
<evidence type="ECO:0000313" key="2">
    <source>
        <dbReference type="EMBL" id="OGG96822.1"/>
    </source>
</evidence>